<dbReference type="VEuPathDB" id="VectorBase:SSCA009516"/>
<evidence type="ECO:0000313" key="1">
    <source>
        <dbReference type="EMBL" id="KPM10085.1"/>
    </source>
</evidence>
<accession>A0A132AHP3</accession>
<dbReference type="OrthoDB" id="6021714at2759"/>
<organism evidence="1 2">
    <name type="scientific">Sarcoptes scabiei</name>
    <name type="common">Itch mite</name>
    <name type="synonym">Acarus scabiei</name>
    <dbReference type="NCBI Taxonomy" id="52283"/>
    <lineage>
        <taxon>Eukaryota</taxon>
        <taxon>Metazoa</taxon>
        <taxon>Ecdysozoa</taxon>
        <taxon>Arthropoda</taxon>
        <taxon>Chelicerata</taxon>
        <taxon>Arachnida</taxon>
        <taxon>Acari</taxon>
        <taxon>Acariformes</taxon>
        <taxon>Sarcoptiformes</taxon>
        <taxon>Astigmata</taxon>
        <taxon>Psoroptidia</taxon>
        <taxon>Sarcoptoidea</taxon>
        <taxon>Sarcoptidae</taxon>
        <taxon>Sarcoptinae</taxon>
        <taxon>Sarcoptes</taxon>
    </lineage>
</organism>
<name>A0A132AHP3_SARSC</name>
<protein>
    <submittedName>
        <fullName evidence="1">Uncharacterized protein</fullName>
    </submittedName>
</protein>
<proteinExistence type="predicted"/>
<dbReference type="Proteomes" id="UP000616769">
    <property type="component" value="Unassembled WGS sequence"/>
</dbReference>
<gene>
    <name evidence="1" type="ORF">QR98_0086340</name>
</gene>
<dbReference type="EMBL" id="JXLN01014491">
    <property type="protein sequence ID" value="KPM10085.1"/>
    <property type="molecule type" value="Genomic_DNA"/>
</dbReference>
<comment type="caution">
    <text evidence="1">The sequence shown here is derived from an EMBL/GenBank/DDBJ whole genome shotgun (WGS) entry which is preliminary data.</text>
</comment>
<dbReference type="AlphaFoldDB" id="A0A132AHP3"/>
<sequence length="84" mass="9228">MNSNKEIIEKILVVPPLAAIKSSTISAPKSASIMSAGKSTMFLTILTTTAITNKIDFKSNSDHNVKINKVVKKEKTKRKIDIQK</sequence>
<evidence type="ECO:0000313" key="2">
    <source>
        <dbReference type="Proteomes" id="UP000616769"/>
    </source>
</evidence>
<reference evidence="1 2" key="1">
    <citation type="journal article" date="2015" name="Parasit. Vectors">
        <title>Draft genome of the scabies mite.</title>
        <authorList>
            <person name="Rider S.D.Jr."/>
            <person name="Morgan M.S."/>
            <person name="Arlian L.G."/>
        </authorList>
    </citation>
    <scope>NUCLEOTIDE SEQUENCE [LARGE SCALE GENOMIC DNA]</scope>
    <source>
        <strain evidence="1">Arlian Lab</strain>
    </source>
</reference>